<sequence length="319" mass="36218">MRIWTYERPFNYKGEEYKVKFSYSLHGYTSQLFCNGNLLDEYQQSLKNQLKIIEHTFQPANQTEPVTVSVGYYSWWNVGIEVTENNQLIYASHPQEDIRFAVNRLQKLLPDALSEKAQQKQQQQSQQWQKNKYSLFADILLGIAFFIVAKVTGDLTIAALSGVVLGLALVVLQRFVKVDLLGGLAVFGTIMLLISGIFSLLFQSEYLVQLKGTILGIISASIFLSDGIFRQGRYFGPRFTRYLSAPVAHQYFVIGMGLIGVWMAGANYLAATYLSEDAWLTYDTFFDMPISLLLFFILLWKAGKKVTDSPNELSDNVSR</sequence>
<dbReference type="Pfam" id="PF04279">
    <property type="entry name" value="IspA"/>
    <property type="match status" value="1"/>
</dbReference>
<name>A0ABV7CES8_9GAMM</name>
<feature type="transmembrane region" description="Helical" evidence="1">
    <location>
        <begin position="250"/>
        <end position="273"/>
    </location>
</feature>
<reference evidence="3" key="1">
    <citation type="journal article" date="2019" name="Int. J. Syst. Evol. Microbiol.">
        <title>The Global Catalogue of Microorganisms (GCM) 10K type strain sequencing project: providing services to taxonomists for standard genome sequencing and annotation.</title>
        <authorList>
            <consortium name="The Broad Institute Genomics Platform"/>
            <consortium name="The Broad Institute Genome Sequencing Center for Infectious Disease"/>
            <person name="Wu L."/>
            <person name="Ma J."/>
        </authorList>
    </citation>
    <scope>NUCLEOTIDE SEQUENCE [LARGE SCALE GENOMIC DNA]</scope>
    <source>
        <strain evidence="3">KCTC 42730</strain>
    </source>
</reference>
<comment type="caution">
    <text evidence="2">The sequence shown here is derived from an EMBL/GenBank/DDBJ whole genome shotgun (WGS) entry which is preliminary data.</text>
</comment>
<keyword evidence="1" id="KW-0812">Transmembrane</keyword>
<keyword evidence="3" id="KW-1185">Reference proteome</keyword>
<keyword evidence="1" id="KW-0472">Membrane</keyword>
<keyword evidence="1" id="KW-1133">Transmembrane helix</keyword>
<organism evidence="2 3">
    <name type="scientific">Pseudoalteromonas fenneropenaei</name>
    <dbReference type="NCBI Taxonomy" id="1737459"/>
    <lineage>
        <taxon>Bacteria</taxon>
        <taxon>Pseudomonadati</taxon>
        <taxon>Pseudomonadota</taxon>
        <taxon>Gammaproteobacteria</taxon>
        <taxon>Alteromonadales</taxon>
        <taxon>Pseudoalteromonadaceae</taxon>
        <taxon>Pseudoalteromonas</taxon>
    </lineage>
</organism>
<evidence type="ECO:0000313" key="2">
    <source>
        <dbReference type="EMBL" id="MFC3031006.1"/>
    </source>
</evidence>
<dbReference type="EMBL" id="JBHRSD010000001">
    <property type="protein sequence ID" value="MFC3031006.1"/>
    <property type="molecule type" value="Genomic_DNA"/>
</dbReference>
<protein>
    <submittedName>
        <fullName evidence="2">Septation protein IspZ</fullName>
    </submittedName>
</protein>
<dbReference type="InterPro" id="IPR006008">
    <property type="entry name" value="YciB"/>
</dbReference>
<feature type="transmembrane region" description="Helical" evidence="1">
    <location>
        <begin position="208"/>
        <end position="229"/>
    </location>
</feature>
<feature type="transmembrane region" description="Helical" evidence="1">
    <location>
        <begin position="155"/>
        <end position="172"/>
    </location>
</feature>
<feature type="transmembrane region" description="Helical" evidence="1">
    <location>
        <begin position="279"/>
        <end position="300"/>
    </location>
</feature>
<evidence type="ECO:0000256" key="1">
    <source>
        <dbReference type="SAM" id="Phobius"/>
    </source>
</evidence>
<dbReference type="RefSeq" id="WP_377119811.1">
    <property type="nucleotide sequence ID" value="NZ_JBHRSD010000001.1"/>
</dbReference>
<accession>A0ABV7CES8</accession>
<proteinExistence type="predicted"/>
<feature type="transmembrane region" description="Helical" evidence="1">
    <location>
        <begin position="184"/>
        <end position="202"/>
    </location>
</feature>
<evidence type="ECO:0000313" key="3">
    <source>
        <dbReference type="Proteomes" id="UP001595453"/>
    </source>
</evidence>
<gene>
    <name evidence="2" type="ORF">ACFOEE_00475</name>
</gene>
<dbReference type="Proteomes" id="UP001595453">
    <property type="component" value="Unassembled WGS sequence"/>
</dbReference>
<feature type="transmembrane region" description="Helical" evidence="1">
    <location>
        <begin position="133"/>
        <end position="149"/>
    </location>
</feature>